<sequence length="274" mass="29827">MCRSARRYTSAGWPGNFRSPATGRSMRGRRNGMKGAKPRICGTGPGAGGAAGFFIRHLAEKLGRPARPDGPPERCQPSRIAANDSSRSIVPGRRRWCGEGVQACSSTGPTARRAMARQRQKAWMRRRPSAPCVVVTACCLRIATRVTRTHCSRGFPERRRRRRRPGAGMCGRVRGSPRLAVRGSGPPRDLEQSSNRSRSRGGNRTSTASAVSRWSAGGYRIRACAGRATSAGRRPQALTISGPKQIESPSCQRRWKASRSAWFNNPSESNRGAS</sequence>
<protein>
    <submittedName>
        <fullName evidence="2">Uncharacterized protein</fullName>
    </submittedName>
</protein>
<feature type="region of interest" description="Disordered" evidence="1">
    <location>
        <begin position="63"/>
        <end position="87"/>
    </location>
</feature>
<name>A0A1H3MSF9_9PSEU</name>
<dbReference type="AlphaFoldDB" id="A0A1H3MSF9"/>
<gene>
    <name evidence="2" type="ORF">SAMN05216215_103533</name>
</gene>
<evidence type="ECO:0000313" key="2">
    <source>
        <dbReference type="EMBL" id="SDY79378.1"/>
    </source>
</evidence>
<organism evidence="2 3">
    <name type="scientific">Saccharopolyspora shandongensis</name>
    <dbReference type="NCBI Taxonomy" id="418495"/>
    <lineage>
        <taxon>Bacteria</taxon>
        <taxon>Bacillati</taxon>
        <taxon>Actinomycetota</taxon>
        <taxon>Actinomycetes</taxon>
        <taxon>Pseudonocardiales</taxon>
        <taxon>Pseudonocardiaceae</taxon>
        <taxon>Saccharopolyspora</taxon>
    </lineage>
</organism>
<accession>A0A1H3MSF9</accession>
<feature type="compositionally biased region" description="Polar residues" evidence="1">
    <location>
        <begin position="261"/>
        <end position="274"/>
    </location>
</feature>
<evidence type="ECO:0000256" key="1">
    <source>
        <dbReference type="SAM" id="MobiDB-lite"/>
    </source>
</evidence>
<dbReference type="Proteomes" id="UP000199529">
    <property type="component" value="Unassembled WGS sequence"/>
</dbReference>
<evidence type="ECO:0000313" key="3">
    <source>
        <dbReference type="Proteomes" id="UP000199529"/>
    </source>
</evidence>
<keyword evidence="3" id="KW-1185">Reference proteome</keyword>
<feature type="compositionally biased region" description="Low complexity" evidence="1">
    <location>
        <begin position="193"/>
        <end position="207"/>
    </location>
</feature>
<proteinExistence type="predicted"/>
<feature type="region of interest" description="Disordered" evidence="1">
    <location>
        <begin position="241"/>
        <end position="274"/>
    </location>
</feature>
<reference evidence="3" key="1">
    <citation type="submission" date="2016-10" db="EMBL/GenBank/DDBJ databases">
        <authorList>
            <person name="Varghese N."/>
            <person name="Submissions S."/>
        </authorList>
    </citation>
    <scope>NUCLEOTIDE SEQUENCE [LARGE SCALE GENOMIC DNA]</scope>
    <source>
        <strain evidence="3">CGMCC 4.3530</strain>
    </source>
</reference>
<dbReference type="EMBL" id="FNOK01000035">
    <property type="protein sequence ID" value="SDY79378.1"/>
    <property type="molecule type" value="Genomic_DNA"/>
</dbReference>
<feature type="region of interest" description="Disordered" evidence="1">
    <location>
        <begin position="152"/>
        <end position="211"/>
    </location>
</feature>
<feature type="compositionally biased region" description="Basic and acidic residues" evidence="1">
    <location>
        <begin position="63"/>
        <end position="72"/>
    </location>
</feature>
<feature type="region of interest" description="Disordered" evidence="1">
    <location>
        <begin position="1"/>
        <end position="42"/>
    </location>
</feature>